<accession>K9YI10</accession>
<name>K9YI10_CYASC</name>
<gene>
    <name evidence="1" type="ordered locus">Cyast_0134</name>
</gene>
<dbReference type="Proteomes" id="UP000010483">
    <property type="component" value="Chromosome"/>
</dbReference>
<dbReference type="HOGENOM" id="CLU_198120_1_0_3"/>
<protein>
    <submittedName>
        <fullName evidence="1">Uncharacterized protein</fullName>
    </submittedName>
</protein>
<reference evidence="2" key="1">
    <citation type="journal article" date="2013" name="Proc. Natl. Acad. Sci. U.S.A.">
        <title>Improving the coverage of the cyanobacterial phylum using diversity-driven genome sequencing.</title>
        <authorList>
            <person name="Shih P.M."/>
            <person name="Wu D."/>
            <person name="Latifi A."/>
            <person name="Axen S.D."/>
            <person name="Fewer D.P."/>
            <person name="Talla E."/>
            <person name="Calteau A."/>
            <person name="Cai F."/>
            <person name="Tandeau de Marsac N."/>
            <person name="Rippka R."/>
            <person name="Herdman M."/>
            <person name="Sivonen K."/>
            <person name="Coursin T."/>
            <person name="Laurent T."/>
            <person name="Goodwin L."/>
            <person name="Nolan M."/>
            <person name="Davenport K.W."/>
            <person name="Han C.S."/>
            <person name="Rubin E.M."/>
            <person name="Eisen J.A."/>
            <person name="Woyke T."/>
            <person name="Gugger M."/>
            <person name="Kerfeld C.A."/>
        </authorList>
    </citation>
    <scope>NUCLEOTIDE SEQUENCE [LARGE SCALE GENOMIC DNA]</scope>
    <source>
        <strain evidence="2">ATCC 29140 / PCC 7202</strain>
    </source>
</reference>
<dbReference type="KEGG" id="csn:Cyast_0134"/>
<dbReference type="BioCyc" id="CSTA292563:G1353-133-MONOMER"/>
<proteinExistence type="predicted"/>
<dbReference type="EMBL" id="CP003940">
    <property type="protein sequence ID" value="AFZ46117.1"/>
    <property type="molecule type" value="Genomic_DNA"/>
</dbReference>
<sequence length="54" mass="5912">MQFIRQQIVPLVTILIAIFALVATSARSFIKADLAQPAPIENIYSDNATTPNQP</sequence>
<keyword evidence="2" id="KW-1185">Reference proteome</keyword>
<dbReference type="AlphaFoldDB" id="K9YI10"/>
<evidence type="ECO:0000313" key="2">
    <source>
        <dbReference type="Proteomes" id="UP000010483"/>
    </source>
</evidence>
<organism evidence="1 2">
    <name type="scientific">Cyanobacterium stanieri (strain ATCC 29140 / PCC 7202)</name>
    <dbReference type="NCBI Taxonomy" id="292563"/>
    <lineage>
        <taxon>Bacteria</taxon>
        <taxon>Bacillati</taxon>
        <taxon>Cyanobacteriota</taxon>
        <taxon>Cyanophyceae</taxon>
        <taxon>Oscillatoriophycideae</taxon>
        <taxon>Chroococcales</taxon>
        <taxon>Geminocystaceae</taxon>
        <taxon>Cyanobacterium</taxon>
    </lineage>
</organism>
<evidence type="ECO:0000313" key="1">
    <source>
        <dbReference type="EMBL" id="AFZ46117.1"/>
    </source>
</evidence>